<dbReference type="InterPro" id="IPR056165">
    <property type="entry name" value="Beta-prop_ELP1_2nd"/>
</dbReference>
<name>A0A0C9MUD4_9FUNG</name>
<keyword evidence="4" id="KW-0819">tRNA processing</keyword>
<dbReference type="STRING" id="91626.A0A0C9MUD4"/>
<dbReference type="Gene3D" id="2.130.10.10">
    <property type="entry name" value="YVTN repeat-like/Quinoprotein amine dehydrogenase"/>
    <property type="match status" value="1"/>
</dbReference>
<comment type="similarity">
    <text evidence="2 6">Belongs to the ELP1/IKA1 family.</text>
</comment>
<keyword evidence="3 6" id="KW-0963">Cytoplasm</keyword>
<gene>
    <name evidence="13" type="ORF">MAM1_0459d10608</name>
</gene>
<evidence type="ECO:0000256" key="4">
    <source>
        <dbReference type="ARBA" id="ARBA00022694"/>
    </source>
</evidence>
<dbReference type="Pfam" id="PF23925">
    <property type="entry name" value="A-sol_ELP1"/>
    <property type="match status" value="1"/>
</dbReference>
<evidence type="ECO:0000259" key="9">
    <source>
        <dbReference type="Pfam" id="PF23797"/>
    </source>
</evidence>
<dbReference type="OrthoDB" id="40048at2759"/>
<evidence type="ECO:0000259" key="12">
    <source>
        <dbReference type="Pfam" id="PF23936"/>
    </source>
</evidence>
<evidence type="ECO:0000256" key="3">
    <source>
        <dbReference type="ARBA" id="ARBA00022490"/>
    </source>
</evidence>
<comment type="pathway">
    <text evidence="1">tRNA modification; 5-methoxycarbonylmethyl-2-thiouridine-tRNA biosynthesis.</text>
</comment>
<evidence type="ECO:0000256" key="2">
    <source>
        <dbReference type="ARBA" id="ARBA00006086"/>
    </source>
</evidence>
<evidence type="ECO:0000256" key="7">
    <source>
        <dbReference type="SAM" id="MobiDB-lite"/>
    </source>
</evidence>
<dbReference type="GO" id="GO:0005634">
    <property type="term" value="C:nucleus"/>
    <property type="evidence" value="ECO:0007669"/>
    <property type="project" value="UniProtKB-SubCell"/>
</dbReference>
<sequence length="1292" mass="146376">MRSLELLGQRSSKVTSSEIKGRSFIATDPESLTVYVAFEDEQSNIRVAATNLAPGDPNAFVELGRCPASAIVSLTFLADLQVVCLCTYNGDIMLFSKERFENGDEAMEIMGSVDSGIHAMCWSPDQDLVVLVTGEKKVLEMTQDFDTITEFDLHIEDQGEGVQHSVGWGSKETQFHGSAGKEAAKQKVDTSKFGTSDDDDARPRVSWRGDGSFFVVSDIDPSRSARVIRIFNREGTLQNTSEPVDKLEQALDWRPSGNLIVSSQRLPHRHDIVFFERNGLRHGEFTLRETKDQVQRVLEVSWNADSTILAVWIESVSPNGKLQKTVQLWTTKNYHWYMKQHIVLSQDRDVTGFAWDVENAVIAHVFSSSGDYQRFAYTWDVYTSTSIDESNSGYVAVIDGSQLLLTPFSYMNVPPPMSSLTVATQSDVQYVAFGPQANGLKIAVLTNQMIQLFDLPERGHGDAPLIGQLALPEITASNETYAKNPIRQLCWISESKLVYCQYDEELQTDMLCVASFTLGNEALTVSASPLDGHIGRIYYNATTLDLIAEGVDGSVFSIELDEDMSTVNRIEQFPDFCPWIATARVGVTSEHTERVIVGLTERSKLYINDKLISSEATSFFLRGTWLVFSTTSHSARFLALDSAPLQDLKLSDEAGDAYDETSRRLERGSKIVMATQHKPSLVLQMPRGNLETISPRAFVLATIREDLRALNFRSAFVACRKNRIDLNILYDDSPERFVENIRTFIEQVPEVDYLNLFLSNLRNEDTLVTMYRRGGRTADQLTAASGVENKVNSICEAVRNVLIELGREHYIQSILSTYVRSSPPDIESAMALLSELRETNMAAAEDALKYTIFLCKAASLYDVALGMYNFPLVLMVAQQAQMDPKEYLPFLQELKNFEKYYQRYKIDDHLKRYEKAIKNLSMAGDQHFDELLDYMQKHSLYHVAIEEYAHKKQQKLAILEVYAAHLDFTNNFEEAGIVYTMAGNSVKALESYRMAGCWREAFSIAKQLKYTEEEIHSLAYDMIEYLKEKRRFQEAAMVARDYAKDIEEVVDCLLKGSLWKEAERTSYTHDRPDLIETHVKPGLVEGYTQMDDDIDEMLTQFHKQSARLVELRTKKPEVSIENPMANDESLDNIDMFSDTTSMYSQFTRYTNASSRVSSVSSQGSSKSRKTSKLRKKEERKRARGKKGSVFEEEYIVNSIKKLIEKASTMQNDLGNLIRALVPFEYVEEARAIQEKFEKFIKELEASIATVFVPLQLTVSLYATLEEYEEAKNNPKIIDKPVIAKVDWKLQLL</sequence>
<dbReference type="GO" id="GO:0033588">
    <property type="term" value="C:elongator holoenzyme complex"/>
    <property type="evidence" value="ECO:0007669"/>
    <property type="project" value="InterPro"/>
</dbReference>
<evidence type="ECO:0000259" key="11">
    <source>
        <dbReference type="Pfam" id="PF23925"/>
    </source>
</evidence>
<comment type="subcellular location">
    <subcellularLocation>
        <location evidence="6">Cytoplasm</location>
    </subcellularLocation>
    <subcellularLocation>
        <location evidence="6">Nucleus</location>
    </subcellularLocation>
</comment>
<dbReference type="Pfam" id="PF23936">
    <property type="entry name" value="HB_ELP1"/>
    <property type="match status" value="1"/>
</dbReference>
<dbReference type="PANTHER" id="PTHR12747:SF0">
    <property type="entry name" value="ELONGATOR COMPLEX PROTEIN 1"/>
    <property type="match status" value="1"/>
</dbReference>
<dbReference type="GO" id="GO:0000049">
    <property type="term" value="F:tRNA binding"/>
    <property type="evidence" value="ECO:0007669"/>
    <property type="project" value="TreeGrafter"/>
</dbReference>
<evidence type="ECO:0000313" key="14">
    <source>
        <dbReference type="Proteomes" id="UP000053815"/>
    </source>
</evidence>
<comment type="function">
    <text evidence="6">Component of the elongator complex which is required for multiple tRNA modifications, including mcm5U (5-methoxycarbonylmethyl uridine), mcm5s2U (5-methoxycarbonylmethyl-2-thiouridine), and ncm5U (5-carbamoylmethyl uridine). The elongator complex catalyzes formation of carboxymethyluridine in the wobble base at position 34 in tRNAs.</text>
</comment>
<proteinExistence type="inferred from homology"/>
<dbReference type="GO" id="GO:0002926">
    <property type="term" value="P:tRNA wobble base 5-methoxycarbonylmethyl-2-thiouridinylation"/>
    <property type="evidence" value="ECO:0007669"/>
    <property type="project" value="TreeGrafter"/>
</dbReference>
<dbReference type="InterPro" id="IPR006849">
    <property type="entry name" value="Elp1"/>
</dbReference>
<keyword evidence="14" id="KW-1185">Reference proteome</keyword>
<feature type="domain" description="ELP1 TPR" evidence="10">
    <location>
        <begin position="901"/>
        <end position="1064"/>
    </location>
</feature>
<dbReference type="Pfam" id="PF23878">
    <property type="entry name" value="TPR_ELP1"/>
    <property type="match status" value="1"/>
</dbReference>
<dbReference type="Pfam" id="PF04762">
    <property type="entry name" value="Beta-prop_ELP1_1st"/>
    <property type="match status" value="1"/>
</dbReference>
<dbReference type="SUPFAM" id="SSF69322">
    <property type="entry name" value="Tricorn protease domain 2"/>
    <property type="match status" value="1"/>
</dbReference>
<feature type="region of interest" description="Disordered" evidence="7">
    <location>
        <begin position="1154"/>
        <end position="1184"/>
    </location>
</feature>
<dbReference type="PIRSF" id="PIRSF017233">
    <property type="entry name" value="IKAP"/>
    <property type="match status" value="1"/>
</dbReference>
<feature type="domain" description="ELP1 first N-terminal beta-propeller" evidence="8">
    <location>
        <begin position="12"/>
        <end position="357"/>
    </location>
</feature>
<dbReference type="GO" id="GO:0005829">
    <property type="term" value="C:cytosol"/>
    <property type="evidence" value="ECO:0007669"/>
    <property type="project" value="TreeGrafter"/>
</dbReference>
<dbReference type="InterPro" id="IPR056166">
    <property type="entry name" value="TPR_ELP1"/>
</dbReference>
<feature type="domain" description="ELP1 alpha-solenoid" evidence="11">
    <location>
        <begin position="696"/>
        <end position="894"/>
    </location>
</feature>
<dbReference type="InterPro" id="IPR015943">
    <property type="entry name" value="WD40/YVTN_repeat-like_dom_sf"/>
</dbReference>
<dbReference type="Pfam" id="PF23797">
    <property type="entry name" value="Beta-prop_ELP1_2nd"/>
    <property type="match status" value="1"/>
</dbReference>
<accession>A0A0C9MUD4</accession>
<keyword evidence="6" id="KW-0539">Nucleus</keyword>
<feature type="domain" description="ELP1 N-terminal second beta-propeller" evidence="9">
    <location>
        <begin position="397"/>
        <end position="672"/>
    </location>
</feature>
<evidence type="ECO:0000259" key="10">
    <source>
        <dbReference type="Pfam" id="PF23878"/>
    </source>
</evidence>
<organism evidence="13">
    <name type="scientific">Mucor ambiguus</name>
    <dbReference type="NCBI Taxonomy" id="91626"/>
    <lineage>
        <taxon>Eukaryota</taxon>
        <taxon>Fungi</taxon>
        <taxon>Fungi incertae sedis</taxon>
        <taxon>Mucoromycota</taxon>
        <taxon>Mucoromycotina</taxon>
        <taxon>Mucoromycetes</taxon>
        <taxon>Mucorales</taxon>
        <taxon>Mucorineae</taxon>
        <taxon>Mucoraceae</taxon>
        <taxon>Mucor</taxon>
    </lineage>
</organism>
<dbReference type="InterPro" id="IPR056167">
    <property type="entry name" value="A-sol_ELP1"/>
</dbReference>
<evidence type="ECO:0000259" key="8">
    <source>
        <dbReference type="Pfam" id="PF04762"/>
    </source>
</evidence>
<evidence type="ECO:0000256" key="1">
    <source>
        <dbReference type="ARBA" id="ARBA00005043"/>
    </source>
</evidence>
<feature type="domain" description="ELP1 three-helical bundle" evidence="12">
    <location>
        <begin position="1073"/>
        <end position="1249"/>
    </location>
</feature>
<protein>
    <recommendedName>
        <fullName evidence="5 6">Elongator complex protein 1</fullName>
    </recommendedName>
</protein>
<evidence type="ECO:0000256" key="6">
    <source>
        <dbReference type="PIRNR" id="PIRNR017233"/>
    </source>
</evidence>
<dbReference type="Proteomes" id="UP000053815">
    <property type="component" value="Unassembled WGS sequence"/>
</dbReference>
<dbReference type="InterPro" id="IPR056169">
    <property type="entry name" value="HB_ELP1"/>
</dbReference>
<dbReference type="EMBL" id="DF836748">
    <property type="protein sequence ID" value="GAN11054.1"/>
    <property type="molecule type" value="Genomic_DNA"/>
</dbReference>
<feature type="region of interest" description="Disordered" evidence="7">
    <location>
        <begin position="178"/>
        <end position="202"/>
    </location>
</feature>
<dbReference type="InterPro" id="IPR056164">
    <property type="entry name" value="Beta-prop_ELP1_1st"/>
</dbReference>
<reference evidence="13" key="1">
    <citation type="submission" date="2014-09" db="EMBL/GenBank/DDBJ databases">
        <title>Draft genome sequence of an oleaginous Mucoromycotina fungus Mucor ambiguus NBRC6742.</title>
        <authorList>
            <person name="Takeda I."/>
            <person name="Yamane N."/>
            <person name="Morita T."/>
            <person name="Tamano K."/>
            <person name="Machida M."/>
            <person name="Baker S."/>
            <person name="Koike H."/>
        </authorList>
    </citation>
    <scope>NUCLEOTIDE SEQUENCE</scope>
    <source>
        <strain evidence="13">NBRC 6742</strain>
    </source>
</reference>
<dbReference type="UniPathway" id="UPA00988"/>
<dbReference type="PANTHER" id="PTHR12747">
    <property type="entry name" value="ELONGATOR COMPLEX PROTEIN 1"/>
    <property type="match status" value="1"/>
</dbReference>
<evidence type="ECO:0000256" key="5">
    <source>
        <dbReference type="ARBA" id="ARBA00029535"/>
    </source>
</evidence>
<evidence type="ECO:0000313" key="13">
    <source>
        <dbReference type="EMBL" id="GAN11054.1"/>
    </source>
</evidence>
<feature type="compositionally biased region" description="Low complexity" evidence="7">
    <location>
        <begin position="1154"/>
        <end position="1165"/>
    </location>
</feature>